<keyword evidence="1" id="KW-0472">Membrane</keyword>
<keyword evidence="1" id="KW-0812">Transmembrane</keyword>
<proteinExistence type="predicted"/>
<dbReference type="InParanoid" id="A0A1Y2AGS4"/>
<protein>
    <submittedName>
        <fullName evidence="2">Uncharacterized protein</fullName>
    </submittedName>
</protein>
<sequence length="75" mass="8185">MRRVIEIGQRRIDIRFDGSGLLSYPLRSPELFCTTPASIAIFIPLMCGILLGPQIGSLPFLTPPSRTSSNSSSHP</sequence>
<accession>A0A1Y2AGS4</accession>
<gene>
    <name evidence="2" type="ORF">BCR39DRAFT_50371</name>
</gene>
<keyword evidence="1" id="KW-1133">Transmembrane helix</keyword>
<dbReference type="Proteomes" id="UP000193986">
    <property type="component" value="Unassembled WGS sequence"/>
</dbReference>
<evidence type="ECO:0000313" key="2">
    <source>
        <dbReference type="EMBL" id="ORY21793.1"/>
    </source>
</evidence>
<organism evidence="2 3">
    <name type="scientific">Naematelia encephala</name>
    <dbReference type="NCBI Taxonomy" id="71784"/>
    <lineage>
        <taxon>Eukaryota</taxon>
        <taxon>Fungi</taxon>
        <taxon>Dikarya</taxon>
        <taxon>Basidiomycota</taxon>
        <taxon>Agaricomycotina</taxon>
        <taxon>Tremellomycetes</taxon>
        <taxon>Tremellales</taxon>
        <taxon>Naemateliaceae</taxon>
        <taxon>Naematelia</taxon>
    </lineage>
</organism>
<name>A0A1Y2AGS4_9TREE</name>
<keyword evidence="3" id="KW-1185">Reference proteome</keyword>
<dbReference type="AlphaFoldDB" id="A0A1Y2AGS4"/>
<evidence type="ECO:0000256" key="1">
    <source>
        <dbReference type="SAM" id="Phobius"/>
    </source>
</evidence>
<evidence type="ECO:0000313" key="3">
    <source>
        <dbReference type="Proteomes" id="UP000193986"/>
    </source>
</evidence>
<reference evidence="2 3" key="1">
    <citation type="submission" date="2016-07" db="EMBL/GenBank/DDBJ databases">
        <title>Pervasive Adenine N6-methylation of Active Genes in Fungi.</title>
        <authorList>
            <consortium name="DOE Joint Genome Institute"/>
            <person name="Mondo S.J."/>
            <person name="Dannebaum R.O."/>
            <person name="Kuo R.C."/>
            <person name="Labutti K."/>
            <person name="Haridas S."/>
            <person name="Kuo A."/>
            <person name="Salamov A."/>
            <person name="Ahrendt S.R."/>
            <person name="Lipzen A."/>
            <person name="Sullivan W."/>
            <person name="Andreopoulos W.B."/>
            <person name="Clum A."/>
            <person name="Lindquist E."/>
            <person name="Daum C."/>
            <person name="Ramamoorthy G.K."/>
            <person name="Gryganskyi A."/>
            <person name="Culley D."/>
            <person name="Magnuson J.K."/>
            <person name="James T.Y."/>
            <person name="O'Malley M.A."/>
            <person name="Stajich J.E."/>
            <person name="Spatafora J.W."/>
            <person name="Visel A."/>
            <person name="Grigoriev I.V."/>
        </authorList>
    </citation>
    <scope>NUCLEOTIDE SEQUENCE [LARGE SCALE GENOMIC DNA]</scope>
    <source>
        <strain evidence="2 3">68-887.2</strain>
    </source>
</reference>
<feature type="transmembrane region" description="Helical" evidence="1">
    <location>
        <begin position="31"/>
        <end position="51"/>
    </location>
</feature>
<comment type="caution">
    <text evidence="2">The sequence shown here is derived from an EMBL/GenBank/DDBJ whole genome shotgun (WGS) entry which is preliminary data.</text>
</comment>
<dbReference type="EMBL" id="MCFC01000104">
    <property type="protein sequence ID" value="ORY21793.1"/>
    <property type="molecule type" value="Genomic_DNA"/>
</dbReference>